<dbReference type="EMBL" id="JAOPJZ010000015">
    <property type="protein sequence ID" value="MCU4753314.1"/>
    <property type="molecule type" value="Genomic_DNA"/>
</dbReference>
<sequence length="70" mass="7002">METNVGGLDRTGRIAIGILLIAAGILALAGYWGIGLGIGVIAILVGAILLVTGTTRKCPVNQAVGIDTSE</sequence>
<evidence type="ECO:0000259" key="2">
    <source>
        <dbReference type="Pfam" id="PF11127"/>
    </source>
</evidence>
<dbReference type="AlphaFoldDB" id="A0AAP2Z9S6"/>
<keyword evidence="1" id="KW-0812">Transmembrane</keyword>
<reference evidence="3 4" key="1">
    <citation type="submission" date="2022-09" db="EMBL/GenBank/DDBJ databases">
        <title>Enrichment on poylsaccharides allowed isolation of novel metabolic and taxonomic groups of Haloarchaea.</title>
        <authorList>
            <person name="Sorokin D.Y."/>
            <person name="Elcheninov A.G."/>
            <person name="Khizhniak T.V."/>
            <person name="Kolganova T.V."/>
            <person name="Kublanov I.V."/>
        </authorList>
    </citation>
    <scope>NUCLEOTIDE SEQUENCE [LARGE SCALE GENOMIC DNA]</scope>
    <source>
        <strain evidence="3 4">AArc-curdl1</strain>
    </source>
</reference>
<keyword evidence="4" id="KW-1185">Reference proteome</keyword>
<accession>A0AAP2Z9S6</accession>
<feature type="transmembrane region" description="Helical" evidence="1">
    <location>
        <begin position="34"/>
        <end position="52"/>
    </location>
</feature>
<keyword evidence="1" id="KW-1133">Transmembrane helix</keyword>
<dbReference type="Proteomes" id="UP001321047">
    <property type="component" value="Unassembled WGS sequence"/>
</dbReference>
<dbReference type="InterPro" id="IPR021309">
    <property type="entry name" value="YgaP-like_TM"/>
</dbReference>
<dbReference type="Pfam" id="PF11127">
    <property type="entry name" value="YgaP-like_TM"/>
    <property type="match status" value="1"/>
</dbReference>
<gene>
    <name evidence="3" type="ORF">OB919_15230</name>
</gene>
<protein>
    <submittedName>
        <fullName evidence="3">DUF2892 domain-containing protein</fullName>
    </submittedName>
</protein>
<dbReference type="RefSeq" id="WP_342809633.1">
    <property type="nucleotide sequence ID" value="NZ_JAOPJZ010000015.1"/>
</dbReference>
<feature type="transmembrane region" description="Helical" evidence="1">
    <location>
        <begin position="12"/>
        <end position="28"/>
    </location>
</feature>
<proteinExistence type="predicted"/>
<name>A0AAP2Z9S6_9EURY</name>
<organism evidence="3 4">
    <name type="scientific">Natronosalvus hydrolyticus</name>
    <dbReference type="NCBI Taxonomy" id="2979988"/>
    <lineage>
        <taxon>Archaea</taxon>
        <taxon>Methanobacteriati</taxon>
        <taxon>Methanobacteriota</taxon>
        <taxon>Stenosarchaea group</taxon>
        <taxon>Halobacteria</taxon>
        <taxon>Halobacteriales</taxon>
        <taxon>Natrialbaceae</taxon>
        <taxon>Natronosalvus</taxon>
    </lineage>
</organism>
<keyword evidence="1" id="KW-0472">Membrane</keyword>
<feature type="domain" description="Inner membrane protein YgaP-like transmembrane" evidence="2">
    <location>
        <begin position="1"/>
        <end position="69"/>
    </location>
</feature>
<evidence type="ECO:0000313" key="3">
    <source>
        <dbReference type="EMBL" id="MCU4753314.1"/>
    </source>
</evidence>
<evidence type="ECO:0000313" key="4">
    <source>
        <dbReference type="Proteomes" id="UP001321047"/>
    </source>
</evidence>
<evidence type="ECO:0000256" key="1">
    <source>
        <dbReference type="SAM" id="Phobius"/>
    </source>
</evidence>
<comment type="caution">
    <text evidence="3">The sequence shown here is derived from an EMBL/GenBank/DDBJ whole genome shotgun (WGS) entry which is preliminary data.</text>
</comment>